<dbReference type="InterPro" id="IPR015424">
    <property type="entry name" value="PyrdxlP-dep_Trfase"/>
</dbReference>
<organism evidence="4 5">
    <name type="scientific">Bacillus fungorum</name>
    <dbReference type="NCBI Taxonomy" id="2039284"/>
    <lineage>
        <taxon>Bacteria</taxon>
        <taxon>Bacillati</taxon>
        <taxon>Bacillota</taxon>
        <taxon>Bacilli</taxon>
        <taxon>Bacillales</taxon>
        <taxon>Bacillaceae</taxon>
        <taxon>Bacillus</taxon>
    </lineage>
</organism>
<dbReference type="InterPro" id="IPR000653">
    <property type="entry name" value="DegT/StrS_aminotransferase"/>
</dbReference>
<dbReference type="EMBL" id="NWUW01000049">
    <property type="protein sequence ID" value="PIE92027.1"/>
    <property type="molecule type" value="Genomic_DNA"/>
</dbReference>
<dbReference type="PANTHER" id="PTHR30244">
    <property type="entry name" value="TRANSAMINASE"/>
    <property type="match status" value="1"/>
</dbReference>
<dbReference type="Gene3D" id="3.90.1150.10">
    <property type="entry name" value="Aspartate Aminotransferase, domain 1"/>
    <property type="match status" value="1"/>
</dbReference>
<name>A0A2G6Q5D5_9BACI</name>
<dbReference type="Gene3D" id="3.40.640.10">
    <property type="entry name" value="Type I PLP-dependent aspartate aminotransferase-like (Major domain)"/>
    <property type="match status" value="1"/>
</dbReference>
<proteinExistence type="inferred from homology"/>
<dbReference type="SUPFAM" id="SSF53383">
    <property type="entry name" value="PLP-dependent transferases"/>
    <property type="match status" value="1"/>
</dbReference>
<keyword evidence="2 3" id="KW-0663">Pyridoxal phosphate</keyword>
<evidence type="ECO:0000256" key="1">
    <source>
        <dbReference type="PIRSR" id="PIRSR000390-1"/>
    </source>
</evidence>
<feature type="active site" description="Proton acceptor" evidence="1">
    <location>
        <position position="172"/>
    </location>
</feature>
<protein>
    <submittedName>
        <fullName evidence="4">Transcriptional regulator</fullName>
    </submittedName>
</protein>
<dbReference type="AlphaFoldDB" id="A0A2G6Q5D5"/>
<dbReference type="GO" id="GO:0000271">
    <property type="term" value="P:polysaccharide biosynthetic process"/>
    <property type="evidence" value="ECO:0007669"/>
    <property type="project" value="TreeGrafter"/>
</dbReference>
<dbReference type="Proteomes" id="UP000228484">
    <property type="component" value="Unassembled WGS sequence"/>
</dbReference>
<dbReference type="GO" id="GO:0030170">
    <property type="term" value="F:pyridoxal phosphate binding"/>
    <property type="evidence" value="ECO:0007669"/>
    <property type="project" value="TreeGrafter"/>
</dbReference>
<dbReference type="PIRSF" id="PIRSF000390">
    <property type="entry name" value="PLP_StrS"/>
    <property type="match status" value="1"/>
</dbReference>
<dbReference type="GO" id="GO:0008483">
    <property type="term" value="F:transaminase activity"/>
    <property type="evidence" value="ECO:0007669"/>
    <property type="project" value="TreeGrafter"/>
</dbReference>
<dbReference type="InterPro" id="IPR015422">
    <property type="entry name" value="PyrdxlP-dep_Trfase_small"/>
</dbReference>
<accession>A0A2G6Q5D5</accession>
<dbReference type="Pfam" id="PF01041">
    <property type="entry name" value="DegT_DnrJ_EryC1"/>
    <property type="match status" value="1"/>
</dbReference>
<dbReference type="InterPro" id="IPR015421">
    <property type="entry name" value="PyrdxlP-dep_Trfase_major"/>
</dbReference>
<evidence type="ECO:0000313" key="4">
    <source>
        <dbReference type="EMBL" id="PIE92027.1"/>
    </source>
</evidence>
<dbReference type="PANTHER" id="PTHR30244:SF34">
    <property type="entry name" value="DTDP-4-AMINO-4,6-DIDEOXYGALACTOSE TRANSAMINASE"/>
    <property type="match status" value="1"/>
</dbReference>
<comment type="caution">
    <text evidence="4">The sequence shown here is derived from an EMBL/GenBank/DDBJ whole genome shotgun (WGS) entry which is preliminary data.</text>
</comment>
<keyword evidence="5" id="KW-1185">Reference proteome</keyword>
<comment type="similarity">
    <text evidence="3">Belongs to the DegT/DnrJ/EryC1 family.</text>
</comment>
<evidence type="ECO:0000256" key="3">
    <source>
        <dbReference type="RuleBase" id="RU004508"/>
    </source>
</evidence>
<feature type="modified residue" description="N6-(pyridoxal phosphate)lysine" evidence="2">
    <location>
        <position position="172"/>
    </location>
</feature>
<sequence length="358" mass="40258">MEELEKFYSWNLHDYKDKISEFENAFSKYIGCNYSIAINGGGAALDLILKALDCKPTDEIVSPAINFHGTHSAIINTGAKLILCDSANNLNICIDSLKRKLSPRTKAVVITHMNGLGCDENEILKELNDYSLKTGKQIKLISDSARSCGSAVNGIKTGNLSWATFFSFQRKKQMNTLGEGGMVTTNDLDLAEKIKAYRSFGMGKIWGSNFKMTNIQAAIGIEQLKKLDFNNSLRRNLAGKRTEILSKVFPDWILPVNNNKYFNSYYLYSIILPNYMSKDDRDNIMNVLYDKYGVGSCIANNVTYKTNNFIKQNASFDGLENSEIIADRLFCVIIHPNLTEEQEIYITDSLIKVGKLYV</sequence>
<gene>
    <name evidence="4" type="ORF">CO726_28825</name>
</gene>
<reference evidence="4 5" key="1">
    <citation type="submission" date="2017-09" db="EMBL/GenBank/DDBJ databases">
        <title>Biocontrol bacteria screening and application from spent mushroom substrate.</title>
        <authorList>
            <person name="Sun X."/>
        </authorList>
    </citation>
    <scope>NUCLEOTIDE SEQUENCE [LARGE SCALE GENOMIC DNA]</scope>
    <source>
        <strain evidence="4 5">100374</strain>
    </source>
</reference>
<evidence type="ECO:0000256" key="2">
    <source>
        <dbReference type="PIRSR" id="PIRSR000390-2"/>
    </source>
</evidence>
<evidence type="ECO:0000313" key="5">
    <source>
        <dbReference type="Proteomes" id="UP000228484"/>
    </source>
</evidence>